<dbReference type="RefSeq" id="WP_377553439.1">
    <property type="nucleotide sequence ID" value="NZ_JBHSBN010000056.1"/>
</dbReference>
<dbReference type="InterPro" id="IPR050383">
    <property type="entry name" value="GlyoxalaseI/FosfomycinResist"/>
</dbReference>
<dbReference type="EMBL" id="JBHSBN010000056">
    <property type="protein sequence ID" value="MFC4110742.1"/>
    <property type="molecule type" value="Genomic_DNA"/>
</dbReference>
<evidence type="ECO:0000313" key="2">
    <source>
        <dbReference type="EMBL" id="MFC4110742.1"/>
    </source>
</evidence>
<dbReference type="PROSITE" id="PS51819">
    <property type="entry name" value="VOC"/>
    <property type="match status" value="1"/>
</dbReference>
<evidence type="ECO:0000259" key="1">
    <source>
        <dbReference type="PROSITE" id="PS51819"/>
    </source>
</evidence>
<dbReference type="Proteomes" id="UP001595868">
    <property type="component" value="Unassembled WGS sequence"/>
</dbReference>
<dbReference type="Pfam" id="PF00903">
    <property type="entry name" value="Glyoxalase"/>
    <property type="match status" value="1"/>
</dbReference>
<keyword evidence="3" id="KW-1185">Reference proteome</keyword>
<organism evidence="2 3">
    <name type="scientific">Micromonospora zhanjiangensis</name>
    <dbReference type="NCBI Taxonomy" id="1522057"/>
    <lineage>
        <taxon>Bacteria</taxon>
        <taxon>Bacillati</taxon>
        <taxon>Actinomycetota</taxon>
        <taxon>Actinomycetes</taxon>
        <taxon>Micromonosporales</taxon>
        <taxon>Micromonosporaceae</taxon>
        <taxon>Micromonospora</taxon>
    </lineage>
</organism>
<dbReference type="PANTHER" id="PTHR21366:SF14">
    <property type="entry name" value="GLYOXALASE DOMAIN-CONTAINING PROTEIN 5"/>
    <property type="match status" value="1"/>
</dbReference>
<evidence type="ECO:0000313" key="3">
    <source>
        <dbReference type="Proteomes" id="UP001595868"/>
    </source>
</evidence>
<dbReference type="InterPro" id="IPR004360">
    <property type="entry name" value="Glyas_Fos-R_dOase_dom"/>
</dbReference>
<proteinExistence type="predicted"/>
<dbReference type="InterPro" id="IPR029068">
    <property type="entry name" value="Glyas_Bleomycin-R_OHBP_Dase"/>
</dbReference>
<dbReference type="PANTHER" id="PTHR21366">
    <property type="entry name" value="GLYOXALASE FAMILY PROTEIN"/>
    <property type="match status" value="1"/>
</dbReference>
<accession>A0ABV8KX83</accession>
<name>A0ABV8KX83_9ACTN</name>
<reference evidence="3" key="1">
    <citation type="journal article" date="2019" name="Int. J. Syst. Evol. Microbiol.">
        <title>The Global Catalogue of Microorganisms (GCM) 10K type strain sequencing project: providing services to taxonomists for standard genome sequencing and annotation.</title>
        <authorList>
            <consortium name="The Broad Institute Genomics Platform"/>
            <consortium name="The Broad Institute Genome Sequencing Center for Infectious Disease"/>
            <person name="Wu L."/>
            <person name="Ma J."/>
        </authorList>
    </citation>
    <scope>NUCLEOTIDE SEQUENCE [LARGE SCALE GENOMIC DNA]</scope>
    <source>
        <strain evidence="3">2902at01</strain>
    </source>
</reference>
<sequence length="152" mass="16102">MVSVTRLDHVVIAVSDWQVAIGFYRDVVGADVIGVAGDRVAFRIGPDQLSVHGPGVELADDNVARIPVRPGNSDICFLWDGPIEEAVRHLREHHVEVETGPVRRFGAGGAGTSVYFRDPDGSLIEFISYSASARQVDPGPAGVDSPADGQGA</sequence>
<feature type="domain" description="VOC" evidence="1">
    <location>
        <begin position="6"/>
        <end position="129"/>
    </location>
</feature>
<dbReference type="InterPro" id="IPR037523">
    <property type="entry name" value="VOC_core"/>
</dbReference>
<protein>
    <submittedName>
        <fullName evidence="2">VOC family protein</fullName>
    </submittedName>
</protein>
<gene>
    <name evidence="2" type="ORF">ACFOX0_33130</name>
</gene>
<dbReference type="Gene3D" id="3.10.180.10">
    <property type="entry name" value="2,3-Dihydroxybiphenyl 1,2-Dioxygenase, domain 1"/>
    <property type="match status" value="1"/>
</dbReference>
<dbReference type="SUPFAM" id="SSF54593">
    <property type="entry name" value="Glyoxalase/Bleomycin resistance protein/Dihydroxybiphenyl dioxygenase"/>
    <property type="match status" value="1"/>
</dbReference>
<comment type="caution">
    <text evidence="2">The sequence shown here is derived from an EMBL/GenBank/DDBJ whole genome shotgun (WGS) entry which is preliminary data.</text>
</comment>